<dbReference type="InParanoid" id="T1HUP1"/>
<reference evidence="1" key="1">
    <citation type="submission" date="2015-05" db="UniProtKB">
        <authorList>
            <consortium name="EnsemblMetazoa"/>
        </authorList>
    </citation>
    <scope>IDENTIFICATION</scope>
</reference>
<proteinExistence type="predicted"/>
<evidence type="ECO:0000313" key="2">
    <source>
        <dbReference type="Proteomes" id="UP000015103"/>
    </source>
</evidence>
<protein>
    <submittedName>
        <fullName evidence="1">Uncharacterized protein</fullName>
    </submittedName>
</protein>
<name>T1HUP1_RHOPR</name>
<dbReference type="Proteomes" id="UP000015103">
    <property type="component" value="Unassembled WGS sequence"/>
</dbReference>
<sequence length="216" mass="25210">MNENIDSIVESRCTFTTVDQNPCSRCSQQVACCCNSLLLTTLTNLLASIVIIVPITSAYLFWTDYQKARKNLKLRREEYILAREERKQLECQLQDIEFREGNFPPKENQENASTAEGYTPALQRKHILCVIKKLYKRVERNNCEIKNLKEQKVQLVEDLGEARRVLCEAMNNFEKVCKMKNIEPTTSSSNETSKQYFDCEDYNSQDYIWNNNNTAY</sequence>
<organism evidence="1 2">
    <name type="scientific">Rhodnius prolixus</name>
    <name type="common">Triatomid bug</name>
    <dbReference type="NCBI Taxonomy" id="13249"/>
    <lineage>
        <taxon>Eukaryota</taxon>
        <taxon>Metazoa</taxon>
        <taxon>Ecdysozoa</taxon>
        <taxon>Arthropoda</taxon>
        <taxon>Hexapoda</taxon>
        <taxon>Insecta</taxon>
        <taxon>Pterygota</taxon>
        <taxon>Neoptera</taxon>
        <taxon>Paraneoptera</taxon>
        <taxon>Hemiptera</taxon>
        <taxon>Heteroptera</taxon>
        <taxon>Panheteroptera</taxon>
        <taxon>Cimicomorpha</taxon>
        <taxon>Reduviidae</taxon>
        <taxon>Triatominae</taxon>
        <taxon>Rhodnius</taxon>
    </lineage>
</organism>
<keyword evidence="2" id="KW-1185">Reference proteome</keyword>
<dbReference type="EnsemblMetazoa" id="RPRC007761-RA">
    <property type="protein sequence ID" value="RPRC007761-PA"/>
    <property type="gene ID" value="RPRC007761"/>
</dbReference>
<evidence type="ECO:0000313" key="1">
    <source>
        <dbReference type="EnsemblMetazoa" id="RPRC007761-PA"/>
    </source>
</evidence>
<dbReference type="EMBL" id="ACPB03002635">
    <property type="status" value="NOT_ANNOTATED_CDS"/>
    <property type="molecule type" value="Genomic_DNA"/>
</dbReference>
<dbReference type="AlphaFoldDB" id="T1HUP1"/>
<dbReference type="VEuPathDB" id="VectorBase:RPRC007761"/>
<dbReference type="HOGENOM" id="CLU_1279057_0_0_1"/>
<accession>T1HUP1</accession>